<feature type="region of interest" description="Disordered" evidence="1">
    <location>
        <begin position="120"/>
        <end position="148"/>
    </location>
</feature>
<proteinExistence type="predicted"/>
<feature type="compositionally biased region" description="Basic and acidic residues" evidence="1">
    <location>
        <begin position="69"/>
        <end position="79"/>
    </location>
</feature>
<reference evidence="2" key="1">
    <citation type="submission" date="2021-02" db="EMBL/GenBank/DDBJ databases">
        <authorList>
            <person name="Dougan E. K."/>
            <person name="Rhodes N."/>
            <person name="Thang M."/>
            <person name="Chan C."/>
        </authorList>
    </citation>
    <scope>NUCLEOTIDE SEQUENCE</scope>
</reference>
<dbReference type="OrthoDB" id="436331at2759"/>
<sequence>MPMLVGTGAMRSAVPGSPPTILSACGGSRTKSLTTPFSSSVSAGVFAMAVSGVSRSRAPAPRKQMRATADSRSDKEDRQGPFFHYTNEEGADGINESGTLRPTEEVDMIDAAGGEGIYVTDLDPWQNSKSDILENNYGTETDDKDRNR</sequence>
<dbReference type="AlphaFoldDB" id="A0A812RYG4"/>
<evidence type="ECO:0000256" key="1">
    <source>
        <dbReference type="SAM" id="MobiDB-lite"/>
    </source>
</evidence>
<gene>
    <name evidence="2" type="ORF">SNAT2548_LOCUS25319</name>
</gene>
<keyword evidence="3" id="KW-1185">Reference proteome</keyword>
<feature type="region of interest" description="Disordered" evidence="1">
    <location>
        <begin position="53"/>
        <end position="101"/>
    </location>
</feature>
<protein>
    <submittedName>
        <fullName evidence="2">Uncharacterized protein</fullName>
    </submittedName>
</protein>
<dbReference type="Proteomes" id="UP000604046">
    <property type="component" value="Unassembled WGS sequence"/>
</dbReference>
<organism evidence="2 3">
    <name type="scientific">Symbiodinium natans</name>
    <dbReference type="NCBI Taxonomy" id="878477"/>
    <lineage>
        <taxon>Eukaryota</taxon>
        <taxon>Sar</taxon>
        <taxon>Alveolata</taxon>
        <taxon>Dinophyceae</taxon>
        <taxon>Suessiales</taxon>
        <taxon>Symbiodiniaceae</taxon>
        <taxon>Symbiodinium</taxon>
    </lineage>
</organism>
<evidence type="ECO:0000313" key="3">
    <source>
        <dbReference type="Proteomes" id="UP000604046"/>
    </source>
</evidence>
<name>A0A812RYG4_9DINO</name>
<dbReference type="EMBL" id="CAJNDS010002388">
    <property type="protein sequence ID" value="CAE7457668.1"/>
    <property type="molecule type" value="Genomic_DNA"/>
</dbReference>
<accession>A0A812RYG4</accession>
<evidence type="ECO:0000313" key="2">
    <source>
        <dbReference type="EMBL" id="CAE7457668.1"/>
    </source>
</evidence>
<comment type="caution">
    <text evidence="2">The sequence shown here is derived from an EMBL/GenBank/DDBJ whole genome shotgun (WGS) entry which is preliminary data.</text>
</comment>